<organism evidence="8 9">
    <name type="scientific">Lentinula lateritia</name>
    <dbReference type="NCBI Taxonomy" id="40482"/>
    <lineage>
        <taxon>Eukaryota</taxon>
        <taxon>Fungi</taxon>
        <taxon>Dikarya</taxon>
        <taxon>Basidiomycota</taxon>
        <taxon>Agaricomycotina</taxon>
        <taxon>Agaricomycetes</taxon>
        <taxon>Agaricomycetidae</taxon>
        <taxon>Agaricales</taxon>
        <taxon>Marasmiineae</taxon>
        <taxon>Omphalotaceae</taxon>
        <taxon>Lentinula</taxon>
    </lineage>
</organism>
<dbReference type="Proteomes" id="UP001150217">
    <property type="component" value="Unassembled WGS sequence"/>
</dbReference>
<keyword evidence="9" id="KW-1185">Reference proteome</keyword>
<reference evidence="8" key="1">
    <citation type="submission" date="2022-08" db="EMBL/GenBank/DDBJ databases">
        <title>A Global Phylogenomic Analysis of the Shiitake Genus Lentinula.</title>
        <authorList>
            <consortium name="DOE Joint Genome Institute"/>
            <person name="Sierra-Patev S."/>
            <person name="Min B."/>
            <person name="Naranjo-Ortiz M."/>
            <person name="Looney B."/>
            <person name="Konkel Z."/>
            <person name="Slot J.C."/>
            <person name="Sakamoto Y."/>
            <person name="Steenwyk J.L."/>
            <person name="Rokas A."/>
            <person name="Carro J."/>
            <person name="Camarero S."/>
            <person name="Ferreira P."/>
            <person name="Molpeceres G."/>
            <person name="Ruiz-Duenas F.J."/>
            <person name="Serrano A."/>
            <person name="Henrissat B."/>
            <person name="Drula E."/>
            <person name="Hughes K.W."/>
            <person name="Mata J.L."/>
            <person name="Ishikawa N.K."/>
            <person name="Vargas-Isla R."/>
            <person name="Ushijima S."/>
            <person name="Smith C.A."/>
            <person name="Ahrendt S."/>
            <person name="Andreopoulos W."/>
            <person name="He G."/>
            <person name="Labutti K."/>
            <person name="Lipzen A."/>
            <person name="Ng V."/>
            <person name="Riley R."/>
            <person name="Sandor L."/>
            <person name="Barry K."/>
            <person name="Martinez A.T."/>
            <person name="Xiao Y."/>
            <person name="Gibbons J.G."/>
            <person name="Terashima K."/>
            <person name="Grigoriev I.V."/>
            <person name="Hibbett D.S."/>
        </authorList>
    </citation>
    <scope>NUCLEOTIDE SEQUENCE</scope>
    <source>
        <strain evidence="8">RHP3577 ss4</strain>
    </source>
</reference>
<evidence type="ECO:0000256" key="6">
    <source>
        <dbReference type="SAM" id="MobiDB-lite"/>
    </source>
</evidence>
<dbReference type="PROSITE" id="PS00028">
    <property type="entry name" value="ZINC_FINGER_C2H2_1"/>
    <property type="match status" value="1"/>
</dbReference>
<feature type="compositionally biased region" description="Polar residues" evidence="6">
    <location>
        <begin position="133"/>
        <end position="157"/>
    </location>
</feature>
<proteinExistence type="predicted"/>
<keyword evidence="1" id="KW-0479">Metal-binding</keyword>
<dbReference type="PANTHER" id="PTHR24403">
    <property type="entry name" value="ZINC FINGER PROTEIN"/>
    <property type="match status" value="1"/>
</dbReference>
<accession>A0ABQ8VY19</accession>
<evidence type="ECO:0000256" key="4">
    <source>
        <dbReference type="ARBA" id="ARBA00022833"/>
    </source>
</evidence>
<dbReference type="EMBL" id="JANVFT010000002">
    <property type="protein sequence ID" value="KAJ4501287.1"/>
    <property type="molecule type" value="Genomic_DNA"/>
</dbReference>
<feature type="compositionally biased region" description="Basic residues" evidence="6">
    <location>
        <begin position="96"/>
        <end position="116"/>
    </location>
</feature>
<keyword evidence="4" id="KW-0862">Zinc</keyword>
<dbReference type="Gene3D" id="3.30.160.60">
    <property type="entry name" value="Classic Zinc Finger"/>
    <property type="match status" value="1"/>
</dbReference>
<evidence type="ECO:0000256" key="1">
    <source>
        <dbReference type="ARBA" id="ARBA00022723"/>
    </source>
</evidence>
<protein>
    <recommendedName>
        <fullName evidence="7">C2H2-type domain-containing protein</fullName>
    </recommendedName>
</protein>
<gene>
    <name evidence="8" type="ORF">C8R41DRAFT_198111</name>
</gene>
<feature type="domain" description="C2H2-type" evidence="7">
    <location>
        <begin position="50"/>
        <end position="79"/>
    </location>
</feature>
<dbReference type="InterPro" id="IPR050688">
    <property type="entry name" value="Zinc_finger/UBP_domain"/>
</dbReference>
<comment type="caution">
    <text evidence="8">The sequence shown here is derived from an EMBL/GenBank/DDBJ whole genome shotgun (WGS) entry which is preliminary data.</text>
</comment>
<dbReference type="SUPFAM" id="SSF57667">
    <property type="entry name" value="beta-beta-alpha zinc fingers"/>
    <property type="match status" value="1"/>
</dbReference>
<sequence>MPRAKSLKDGRPNEANMAATCTICQAIISNRTDLPRHMRIHSADKHKFMHRCPYPDCNFENLQKSNVETHIRTHTKSKTNNCPDCDFTTVDPGSLTRHRKRIHGYIPKTRRSRHPKPTTSISSDDGSSRISSNQNDGGEGSSSMQTTVHEGQDSESYSGPYDIGHVQSSHQSQSLLLDESISRPNFNQAPISRFITTLSSSTSTSAPIPMTTKRISRARMEEAEAAEAAEKARAIEILSGLRHSIEAGNFDNSDADAVSSVSVRKVREGGLPTNEAMCQPADWDGIKGEDGKTGAISAPGSGS</sequence>
<dbReference type="PROSITE" id="PS50157">
    <property type="entry name" value="ZINC_FINGER_C2H2_2"/>
    <property type="match status" value="2"/>
</dbReference>
<dbReference type="InterPro" id="IPR013087">
    <property type="entry name" value="Znf_C2H2_type"/>
</dbReference>
<feature type="region of interest" description="Disordered" evidence="6">
    <location>
        <begin position="271"/>
        <end position="303"/>
    </location>
</feature>
<dbReference type="PANTHER" id="PTHR24403:SF67">
    <property type="entry name" value="FI01116P-RELATED"/>
    <property type="match status" value="1"/>
</dbReference>
<name>A0ABQ8VY19_9AGAR</name>
<feature type="domain" description="C2H2-type" evidence="7">
    <location>
        <begin position="19"/>
        <end position="46"/>
    </location>
</feature>
<evidence type="ECO:0000259" key="7">
    <source>
        <dbReference type="PROSITE" id="PS50157"/>
    </source>
</evidence>
<evidence type="ECO:0000313" key="9">
    <source>
        <dbReference type="Proteomes" id="UP001150217"/>
    </source>
</evidence>
<dbReference type="InterPro" id="IPR036236">
    <property type="entry name" value="Znf_C2H2_sf"/>
</dbReference>
<dbReference type="SMART" id="SM00355">
    <property type="entry name" value="ZnF_C2H2"/>
    <property type="match status" value="3"/>
</dbReference>
<evidence type="ECO:0000256" key="5">
    <source>
        <dbReference type="PROSITE-ProRule" id="PRU00042"/>
    </source>
</evidence>
<keyword evidence="2" id="KW-0677">Repeat</keyword>
<keyword evidence="3 5" id="KW-0863">Zinc-finger</keyword>
<dbReference type="Pfam" id="PF13909">
    <property type="entry name" value="zf-H2C2_5"/>
    <property type="match status" value="1"/>
</dbReference>
<evidence type="ECO:0000313" key="8">
    <source>
        <dbReference type="EMBL" id="KAJ4501287.1"/>
    </source>
</evidence>
<feature type="compositionally biased region" description="Low complexity" evidence="6">
    <location>
        <begin position="120"/>
        <end position="132"/>
    </location>
</feature>
<feature type="region of interest" description="Disordered" evidence="6">
    <location>
        <begin position="93"/>
        <end position="171"/>
    </location>
</feature>
<evidence type="ECO:0000256" key="3">
    <source>
        <dbReference type="ARBA" id="ARBA00022771"/>
    </source>
</evidence>
<evidence type="ECO:0000256" key="2">
    <source>
        <dbReference type="ARBA" id="ARBA00022737"/>
    </source>
</evidence>